<feature type="transmembrane region" description="Helical" evidence="6">
    <location>
        <begin position="270"/>
        <end position="293"/>
    </location>
</feature>
<dbReference type="InterPro" id="IPR050367">
    <property type="entry name" value="APC_superfamily"/>
</dbReference>
<proteinExistence type="predicted"/>
<feature type="transmembrane region" description="Helical" evidence="6">
    <location>
        <begin position="187"/>
        <end position="207"/>
    </location>
</feature>
<reference evidence="8" key="1">
    <citation type="journal article" date="2019" name="Int. J. Syst. Evol. Microbiol.">
        <title>The Global Catalogue of Microorganisms (GCM) 10K type strain sequencing project: providing services to taxonomists for standard genome sequencing and annotation.</title>
        <authorList>
            <consortium name="The Broad Institute Genomics Platform"/>
            <consortium name="The Broad Institute Genome Sequencing Center for Infectious Disease"/>
            <person name="Wu L."/>
            <person name="Ma J."/>
        </authorList>
    </citation>
    <scope>NUCLEOTIDE SEQUENCE [LARGE SCALE GENOMIC DNA]</scope>
    <source>
        <strain evidence="8">JCM 19015</strain>
    </source>
</reference>
<evidence type="ECO:0000313" key="8">
    <source>
        <dbReference type="Proteomes" id="UP001500121"/>
    </source>
</evidence>
<comment type="caution">
    <text evidence="7">The sequence shown here is derived from an EMBL/GenBank/DDBJ whole genome shotgun (WGS) entry which is preliminary data.</text>
</comment>
<evidence type="ECO:0000256" key="6">
    <source>
        <dbReference type="SAM" id="Phobius"/>
    </source>
</evidence>
<feature type="transmembrane region" description="Helical" evidence="6">
    <location>
        <begin position="313"/>
        <end position="337"/>
    </location>
</feature>
<evidence type="ECO:0000256" key="2">
    <source>
        <dbReference type="ARBA" id="ARBA00022475"/>
    </source>
</evidence>
<dbReference type="RefSeq" id="WP_345481733.1">
    <property type="nucleotide sequence ID" value="NZ_BAABLP010000006.1"/>
</dbReference>
<comment type="subcellular location">
    <subcellularLocation>
        <location evidence="1">Cell membrane</location>
        <topology evidence="1">Multi-pass membrane protein</topology>
    </subcellularLocation>
</comment>
<feature type="transmembrane region" description="Helical" evidence="6">
    <location>
        <begin position="24"/>
        <end position="42"/>
    </location>
</feature>
<feature type="transmembrane region" description="Helical" evidence="6">
    <location>
        <begin position="380"/>
        <end position="404"/>
    </location>
</feature>
<dbReference type="InterPro" id="IPR000175">
    <property type="entry name" value="Na/ntran_symport"/>
</dbReference>
<dbReference type="Gene3D" id="1.20.1740.10">
    <property type="entry name" value="Amino acid/polyamine transporter I"/>
    <property type="match status" value="1"/>
</dbReference>
<keyword evidence="8" id="KW-1185">Reference proteome</keyword>
<feature type="transmembrane region" description="Helical" evidence="6">
    <location>
        <begin position="482"/>
        <end position="507"/>
    </location>
</feature>
<evidence type="ECO:0000256" key="3">
    <source>
        <dbReference type="ARBA" id="ARBA00022692"/>
    </source>
</evidence>
<name>A0ABP8ZCX9_9MICO</name>
<evidence type="ECO:0000256" key="5">
    <source>
        <dbReference type="ARBA" id="ARBA00023136"/>
    </source>
</evidence>
<dbReference type="Pfam" id="PF13520">
    <property type="entry name" value="AA_permease_2"/>
    <property type="match status" value="1"/>
</dbReference>
<keyword evidence="5 6" id="KW-0472">Membrane</keyword>
<keyword evidence="2" id="KW-1003">Cell membrane</keyword>
<evidence type="ECO:0000256" key="4">
    <source>
        <dbReference type="ARBA" id="ARBA00022989"/>
    </source>
</evidence>
<protein>
    <submittedName>
        <fullName evidence="7">APC family permease</fullName>
    </submittedName>
</protein>
<dbReference type="PIRSF" id="PIRSF006060">
    <property type="entry name" value="AA_transporter"/>
    <property type="match status" value="1"/>
</dbReference>
<feature type="transmembrane region" description="Helical" evidence="6">
    <location>
        <begin position="410"/>
        <end position="430"/>
    </location>
</feature>
<feature type="transmembrane region" description="Helical" evidence="6">
    <location>
        <begin position="442"/>
        <end position="462"/>
    </location>
</feature>
<dbReference type="Proteomes" id="UP001500121">
    <property type="component" value="Unassembled WGS sequence"/>
</dbReference>
<dbReference type="PANTHER" id="PTHR42770">
    <property type="entry name" value="AMINO ACID TRANSPORTER-RELATED"/>
    <property type="match status" value="1"/>
</dbReference>
<feature type="transmembrane region" description="Helical" evidence="6">
    <location>
        <begin position="156"/>
        <end position="175"/>
    </location>
</feature>
<keyword evidence="4 6" id="KW-1133">Transmembrane helix</keyword>
<feature type="transmembrane region" description="Helical" evidence="6">
    <location>
        <begin position="48"/>
        <end position="72"/>
    </location>
</feature>
<sequence length="538" mass="57445">MSEPLITTVARDAAANDKGLKKGAIGLLGSVVVATASTAPAYSLAATLGFVVVGGTAFVGTQAPGVILLAFIPMYLIAQAYKELNATDPDCGTTFTWATRAFGPIAGWMGGWAIVVADVIVMANLAYIAGQYTFVFFAGFHIPGFSEVMASLGDNIWASTILGVLWIALMTWICYRGIEISARLQYALLGFEMVLLFVFAGIALTRVATGDGVATSVPFSWSWFNPFTVDFSQALAPALLVAIFIYWGWDSAVAVNEETRDPQKTPGRAAVLSTVLLLVTYLLVTIATVSFAGVGEKGLGLGNLDNAGDVFSAMAPAVFGGGPVGQVLQVLFALTILTSAAASTQTTILPTARTTLSMAVHKAVPEQFARMHPRFMTPTWSTIGMGIASVVFFLLFTLISPLLLNALVESLGVMIAFYYGLTGLACAWFYRRTLRSSARNFVFRGLFPFVGGVFLFVILGYGLVQYATPEWLTDDAGKPVTIFGLGATAVVGVLGLLVGFVLIALWWRRGSAFFRGRVIPRMAFRDGDVIRDPNRVLD</sequence>
<dbReference type="EMBL" id="BAABLP010000006">
    <property type="protein sequence ID" value="GAA4752323.1"/>
    <property type="molecule type" value="Genomic_DNA"/>
</dbReference>
<feature type="transmembrane region" description="Helical" evidence="6">
    <location>
        <begin position="227"/>
        <end position="249"/>
    </location>
</feature>
<keyword evidence="3 6" id="KW-0812">Transmembrane</keyword>
<dbReference type="InterPro" id="IPR002293">
    <property type="entry name" value="AA/rel_permease1"/>
</dbReference>
<evidence type="ECO:0000313" key="7">
    <source>
        <dbReference type="EMBL" id="GAA4752323.1"/>
    </source>
</evidence>
<gene>
    <name evidence="7" type="ORF">GCM10025783_26310</name>
</gene>
<dbReference type="PROSITE" id="PS50267">
    <property type="entry name" value="NA_NEUROTRAN_SYMP_3"/>
    <property type="match status" value="1"/>
</dbReference>
<evidence type="ECO:0000256" key="1">
    <source>
        <dbReference type="ARBA" id="ARBA00004651"/>
    </source>
</evidence>
<accession>A0ABP8ZCX9</accession>
<organism evidence="7 8">
    <name type="scientific">Amnibacterium soli</name>
    <dbReference type="NCBI Taxonomy" id="1282736"/>
    <lineage>
        <taxon>Bacteria</taxon>
        <taxon>Bacillati</taxon>
        <taxon>Actinomycetota</taxon>
        <taxon>Actinomycetes</taxon>
        <taxon>Micrococcales</taxon>
        <taxon>Microbacteriaceae</taxon>
        <taxon>Amnibacterium</taxon>
    </lineage>
</organism>
<dbReference type="PANTHER" id="PTHR42770:SF7">
    <property type="entry name" value="MEMBRANE PROTEIN"/>
    <property type="match status" value="1"/>
</dbReference>